<proteinExistence type="predicted"/>
<dbReference type="EMBL" id="FOHX01000003">
    <property type="protein sequence ID" value="SET51802.1"/>
    <property type="molecule type" value="Genomic_DNA"/>
</dbReference>
<name>A0A1I0F338_9ACTN</name>
<keyword evidence="2" id="KW-1185">Reference proteome</keyword>
<dbReference type="AlphaFoldDB" id="A0A1I0F338"/>
<dbReference type="RefSeq" id="WP_091079565.1">
    <property type="nucleotide sequence ID" value="NZ_FOHX01000003.1"/>
</dbReference>
<protein>
    <submittedName>
        <fullName evidence="1">Uncharacterized protein</fullName>
    </submittedName>
</protein>
<gene>
    <name evidence="1" type="ORF">SAMN05421811_103287</name>
</gene>
<organism evidence="1 2">
    <name type="scientific">Nonomuraea wenchangensis</name>
    <dbReference type="NCBI Taxonomy" id="568860"/>
    <lineage>
        <taxon>Bacteria</taxon>
        <taxon>Bacillati</taxon>
        <taxon>Actinomycetota</taxon>
        <taxon>Actinomycetes</taxon>
        <taxon>Streptosporangiales</taxon>
        <taxon>Streptosporangiaceae</taxon>
        <taxon>Nonomuraea</taxon>
    </lineage>
</organism>
<evidence type="ECO:0000313" key="2">
    <source>
        <dbReference type="Proteomes" id="UP000199361"/>
    </source>
</evidence>
<dbReference type="STRING" id="568860.SAMN05421811_103287"/>
<dbReference type="Proteomes" id="UP000199361">
    <property type="component" value="Unassembled WGS sequence"/>
</dbReference>
<accession>A0A1I0F338</accession>
<evidence type="ECO:0000313" key="1">
    <source>
        <dbReference type="EMBL" id="SET51802.1"/>
    </source>
</evidence>
<sequence>MSRKTDQFPAPSPAVVFVTEHAAQRIVAELTAKYQEAARHATSMGGTAIQKGEEIAQLEKEIAEKQAWVIQKDGEKRQAEAEARAAQDVAKGYADMLAAAGVHIPPFGGELSHAPDGALERFDAAHADLERAGGHS</sequence>
<reference evidence="1 2" key="1">
    <citation type="submission" date="2016-10" db="EMBL/GenBank/DDBJ databases">
        <authorList>
            <person name="de Groot N.N."/>
        </authorList>
    </citation>
    <scope>NUCLEOTIDE SEQUENCE [LARGE SCALE GENOMIC DNA]</scope>
    <source>
        <strain evidence="1 2">CGMCC 4.5598</strain>
    </source>
</reference>